<name>A0AC34QKE5_9BILA</name>
<evidence type="ECO:0000313" key="2">
    <source>
        <dbReference type="WBParaSite" id="JU765_v2.g17240.t1"/>
    </source>
</evidence>
<organism evidence="1 2">
    <name type="scientific">Panagrolaimus sp. JU765</name>
    <dbReference type="NCBI Taxonomy" id="591449"/>
    <lineage>
        <taxon>Eukaryota</taxon>
        <taxon>Metazoa</taxon>
        <taxon>Ecdysozoa</taxon>
        <taxon>Nematoda</taxon>
        <taxon>Chromadorea</taxon>
        <taxon>Rhabditida</taxon>
        <taxon>Tylenchina</taxon>
        <taxon>Panagrolaimomorpha</taxon>
        <taxon>Panagrolaimoidea</taxon>
        <taxon>Panagrolaimidae</taxon>
        <taxon>Panagrolaimus</taxon>
    </lineage>
</organism>
<sequence>MRPQISIFPVVPPTESDLGSSTTDPISSTSGGEFAEFIGGEELTFVRTSPDLDIVEGSGEGEGSGSFEFEPFPDPNFHYNFKLESESTVFPYYDEFVSTPNLFDFNAQPNMTQNRLCRCPDGNESTEDRCSFSNSSSVITIDETLKLAFCSVPQHHPRCIGRRNLIRIIGQVHQSGEAIKSVLDTAVFCDCPNGFRRIGIEPWEGNYAFKYQCK</sequence>
<reference evidence="2" key="1">
    <citation type="submission" date="2022-11" db="UniProtKB">
        <authorList>
            <consortium name="WormBaseParasite"/>
        </authorList>
    </citation>
    <scope>IDENTIFICATION</scope>
</reference>
<proteinExistence type="predicted"/>
<accession>A0AC34QKE5</accession>
<dbReference type="WBParaSite" id="JU765_v2.g17240.t1">
    <property type="protein sequence ID" value="JU765_v2.g17240.t1"/>
    <property type="gene ID" value="JU765_v2.g17240"/>
</dbReference>
<dbReference type="Proteomes" id="UP000887576">
    <property type="component" value="Unplaced"/>
</dbReference>
<evidence type="ECO:0000313" key="1">
    <source>
        <dbReference type="Proteomes" id="UP000887576"/>
    </source>
</evidence>
<protein>
    <submittedName>
        <fullName evidence="2">Uncharacterized protein</fullName>
    </submittedName>
</protein>